<evidence type="ECO:0000313" key="2">
    <source>
        <dbReference type="Proteomes" id="UP000316806"/>
    </source>
</evidence>
<name>A0A516RGW2_STRST</name>
<organism evidence="1 2">
    <name type="scientific">Streptomyces spectabilis</name>
    <dbReference type="NCBI Taxonomy" id="68270"/>
    <lineage>
        <taxon>Bacteria</taxon>
        <taxon>Bacillati</taxon>
        <taxon>Actinomycetota</taxon>
        <taxon>Actinomycetes</taxon>
        <taxon>Kitasatosporales</taxon>
        <taxon>Streptomycetaceae</taxon>
        <taxon>Streptomyces</taxon>
    </lineage>
</organism>
<evidence type="ECO:0000313" key="1">
    <source>
        <dbReference type="EMBL" id="QDQ14896.1"/>
    </source>
</evidence>
<dbReference type="Proteomes" id="UP000316806">
    <property type="component" value="Chromosome"/>
</dbReference>
<dbReference type="RefSeq" id="WP_144322100.1">
    <property type="nucleotide sequence ID" value="NZ_CP040916.1"/>
</dbReference>
<reference evidence="1 2" key="1">
    <citation type="journal article" date="2019" name="J. Ind. Microbiol. Biotechnol.">
        <title>The complete genomic sequence of Streptomyces spectabilis NRRL-2792 and identification of secondary metabolite biosynthetic gene clusters.</title>
        <authorList>
            <person name="Sinha A."/>
            <person name="Phillips-Salemka S."/>
            <person name="Niraula T.A."/>
            <person name="Short K.A."/>
            <person name="Niraula N.P."/>
        </authorList>
    </citation>
    <scope>NUCLEOTIDE SEQUENCE [LARGE SCALE GENOMIC DNA]</scope>
    <source>
        <strain evidence="1 2">NRRL 2792</strain>
    </source>
</reference>
<proteinExistence type="predicted"/>
<gene>
    <name evidence="1" type="ORF">FH965_33700</name>
</gene>
<protein>
    <submittedName>
        <fullName evidence="1">Uncharacterized protein</fullName>
    </submittedName>
</protein>
<dbReference type="EMBL" id="CP040916">
    <property type="protein sequence ID" value="QDQ14896.1"/>
    <property type="molecule type" value="Genomic_DNA"/>
</dbReference>
<accession>A0A516RGW2</accession>
<sequence length="215" mass="23221">MAEVVWIDVELVPRPVLHSTQNGQSERGVVYFGKPFTIAFDPATASETTRAYALERADVSHFRRMVLPLNLAPRPGEPLTSVAVNAVAHPSDGRTLFLDPVPLCLASPGTHDSKVSVTVGLGPVQALAERGFQRPRQGSYMVARGAGTGTAQWEFRRQPGQDLDGIYELTAIVEMPRDTIGDVRLSAAAAVNKRRVGVIGYTARPAPDVQSLRLP</sequence>
<dbReference type="AlphaFoldDB" id="A0A516RGW2"/>